<dbReference type="OrthoDB" id="443402at2759"/>
<evidence type="ECO:0000313" key="2">
    <source>
        <dbReference type="Proteomes" id="UP000053599"/>
    </source>
</evidence>
<dbReference type="EMBL" id="KN846952">
    <property type="protein sequence ID" value="KIV84041.1"/>
    <property type="molecule type" value="Genomic_DNA"/>
</dbReference>
<dbReference type="HOGENOM" id="CLU_1845124_0_0_1"/>
<dbReference type="AlphaFoldDB" id="A0A0D1X8C0"/>
<evidence type="ECO:0000313" key="1">
    <source>
        <dbReference type="EMBL" id="KIV84041.1"/>
    </source>
</evidence>
<name>A0A0D1X8C0_9EURO</name>
<protein>
    <recommendedName>
        <fullName evidence="3">Fungal N-terminal domain-containing protein</fullName>
    </recommendedName>
</protein>
<evidence type="ECO:0008006" key="3">
    <source>
        <dbReference type="Google" id="ProtNLM"/>
    </source>
</evidence>
<sequence>MDPVTAIGLSLNVIELGKIFWKTAEFCIACYKDGTERPFGEIKAAAHDLKEVTTKLQTTSKSATLLPSNVDLQEICRHCCFLAKELDDEIEKLRITPGTLKALVKAPKIYFKRKHVEELKRKMDEQVIALHTNVLVHLR</sequence>
<gene>
    <name evidence="1" type="ORF">PV11_06016</name>
</gene>
<accession>A0A0D1X8C0</accession>
<proteinExistence type="predicted"/>
<organism evidence="1 2">
    <name type="scientific">Exophiala sideris</name>
    <dbReference type="NCBI Taxonomy" id="1016849"/>
    <lineage>
        <taxon>Eukaryota</taxon>
        <taxon>Fungi</taxon>
        <taxon>Dikarya</taxon>
        <taxon>Ascomycota</taxon>
        <taxon>Pezizomycotina</taxon>
        <taxon>Eurotiomycetes</taxon>
        <taxon>Chaetothyriomycetidae</taxon>
        <taxon>Chaetothyriales</taxon>
        <taxon>Herpotrichiellaceae</taxon>
        <taxon>Exophiala</taxon>
    </lineage>
</organism>
<dbReference type="Proteomes" id="UP000053599">
    <property type="component" value="Unassembled WGS sequence"/>
</dbReference>
<reference evidence="1 2" key="1">
    <citation type="submission" date="2015-01" db="EMBL/GenBank/DDBJ databases">
        <title>The Genome Sequence of Exophiala sideris CBS121828.</title>
        <authorList>
            <consortium name="The Broad Institute Genomics Platform"/>
            <person name="Cuomo C."/>
            <person name="de Hoog S."/>
            <person name="Gorbushina A."/>
            <person name="Stielow B."/>
            <person name="Teixiera M."/>
            <person name="Abouelleil A."/>
            <person name="Chapman S.B."/>
            <person name="Priest M."/>
            <person name="Young S.K."/>
            <person name="Wortman J."/>
            <person name="Nusbaum C."/>
            <person name="Birren B."/>
        </authorList>
    </citation>
    <scope>NUCLEOTIDE SEQUENCE [LARGE SCALE GENOMIC DNA]</scope>
    <source>
        <strain evidence="1 2">CBS 121828</strain>
    </source>
</reference>